<dbReference type="GO" id="GO:0005507">
    <property type="term" value="F:copper ion binding"/>
    <property type="evidence" value="ECO:0007669"/>
    <property type="project" value="TreeGrafter"/>
</dbReference>
<gene>
    <name evidence="11" type="primary">pgeF</name>
    <name evidence="11" type="ORF">GXY80_10865</name>
</gene>
<sequence>MTRQGAGNNRDDGMFELTHSGGWSFFHVPELGGAGISHGFCTGASPSELLNEDTRKRFLDTFLLKDIVVMEQVHGNTVHTIINGEKPESGDGLVLVEKGIAGIIRTADCLPVILCDTSRPLVSIVHAGWRGTAGRIIEKAVDTMERLGAAKESMVALLGPSIGPCCYEVKGDVRAVFCEEGFPERIFHERGRSMFLDLKEANAWALRARGVRRIYDTSLCTCCEAKYFYSFRRGDKGRRQISFVSIAASLSIVQERGSLRRGIAE</sequence>
<dbReference type="EMBL" id="JAAYEE010000192">
    <property type="protein sequence ID" value="NLW35965.1"/>
    <property type="molecule type" value="Genomic_DNA"/>
</dbReference>
<accession>A0A351U233</accession>
<comment type="catalytic activity">
    <reaction evidence="7">
        <text>adenosine + H2O + H(+) = inosine + NH4(+)</text>
        <dbReference type="Rhea" id="RHEA:24408"/>
        <dbReference type="ChEBI" id="CHEBI:15377"/>
        <dbReference type="ChEBI" id="CHEBI:15378"/>
        <dbReference type="ChEBI" id="CHEBI:16335"/>
        <dbReference type="ChEBI" id="CHEBI:17596"/>
        <dbReference type="ChEBI" id="CHEBI:28938"/>
        <dbReference type="EC" id="3.5.4.4"/>
    </reaction>
    <physiologicalReaction direction="left-to-right" evidence="7">
        <dbReference type="Rhea" id="RHEA:24409"/>
    </physiologicalReaction>
</comment>
<evidence type="ECO:0000256" key="10">
    <source>
        <dbReference type="RuleBase" id="RU361274"/>
    </source>
</evidence>
<proteinExistence type="inferred from homology"/>
<dbReference type="InterPro" id="IPR038371">
    <property type="entry name" value="Cu_polyphenol_OxRdtase_sf"/>
</dbReference>
<comment type="catalytic activity">
    <reaction evidence="1">
        <text>inosine + phosphate = alpha-D-ribose 1-phosphate + hypoxanthine</text>
        <dbReference type="Rhea" id="RHEA:27646"/>
        <dbReference type="ChEBI" id="CHEBI:17368"/>
        <dbReference type="ChEBI" id="CHEBI:17596"/>
        <dbReference type="ChEBI" id="CHEBI:43474"/>
        <dbReference type="ChEBI" id="CHEBI:57720"/>
        <dbReference type="EC" id="2.4.2.1"/>
    </reaction>
    <physiologicalReaction direction="left-to-right" evidence="1">
        <dbReference type="Rhea" id="RHEA:27647"/>
    </physiologicalReaction>
</comment>
<dbReference type="CDD" id="cd16833">
    <property type="entry name" value="YfiH"/>
    <property type="match status" value="1"/>
</dbReference>
<protein>
    <recommendedName>
        <fullName evidence="10">Purine nucleoside phosphorylase</fullName>
    </recommendedName>
</protein>
<keyword evidence="3" id="KW-0808">Transferase</keyword>
<comment type="catalytic activity">
    <reaction evidence="9">
        <text>S-methyl-5'-thioadenosine + phosphate = 5-(methylsulfanyl)-alpha-D-ribose 1-phosphate + adenine</text>
        <dbReference type="Rhea" id="RHEA:11852"/>
        <dbReference type="ChEBI" id="CHEBI:16708"/>
        <dbReference type="ChEBI" id="CHEBI:17509"/>
        <dbReference type="ChEBI" id="CHEBI:43474"/>
        <dbReference type="ChEBI" id="CHEBI:58533"/>
        <dbReference type="EC" id="2.4.2.28"/>
    </reaction>
    <physiologicalReaction direction="left-to-right" evidence="9">
        <dbReference type="Rhea" id="RHEA:11853"/>
    </physiologicalReaction>
</comment>
<keyword evidence="5" id="KW-0378">Hydrolase</keyword>
<comment type="similarity">
    <text evidence="2 10">Belongs to the purine nucleoside phosphorylase YfiH/LACC1 family.</text>
</comment>
<dbReference type="Gene3D" id="3.60.140.10">
    <property type="entry name" value="CNF1/YfiH-like putative cysteine hydrolases"/>
    <property type="match status" value="1"/>
</dbReference>
<dbReference type="AlphaFoldDB" id="A0A351U233"/>
<dbReference type="Pfam" id="PF02578">
    <property type="entry name" value="Cu-oxidase_4"/>
    <property type="match status" value="1"/>
</dbReference>
<evidence type="ECO:0000256" key="4">
    <source>
        <dbReference type="ARBA" id="ARBA00022723"/>
    </source>
</evidence>
<dbReference type="NCBIfam" id="TIGR00726">
    <property type="entry name" value="peptidoglycan editing factor PgeF"/>
    <property type="match status" value="1"/>
</dbReference>
<evidence type="ECO:0000256" key="3">
    <source>
        <dbReference type="ARBA" id="ARBA00022679"/>
    </source>
</evidence>
<organism evidence="11 12">
    <name type="scientific">Syntrophorhabdus aromaticivorans</name>
    <dbReference type="NCBI Taxonomy" id="328301"/>
    <lineage>
        <taxon>Bacteria</taxon>
        <taxon>Pseudomonadati</taxon>
        <taxon>Thermodesulfobacteriota</taxon>
        <taxon>Syntrophorhabdia</taxon>
        <taxon>Syntrophorhabdales</taxon>
        <taxon>Syntrophorhabdaceae</taxon>
        <taxon>Syntrophorhabdus</taxon>
    </lineage>
</organism>
<evidence type="ECO:0000256" key="8">
    <source>
        <dbReference type="ARBA" id="ARBA00048968"/>
    </source>
</evidence>
<evidence type="ECO:0000313" key="11">
    <source>
        <dbReference type="EMBL" id="NLW35965.1"/>
    </source>
</evidence>
<evidence type="ECO:0000313" key="12">
    <source>
        <dbReference type="Proteomes" id="UP000777265"/>
    </source>
</evidence>
<dbReference type="GO" id="GO:0017061">
    <property type="term" value="F:S-methyl-5-thioadenosine phosphorylase activity"/>
    <property type="evidence" value="ECO:0007669"/>
    <property type="project" value="UniProtKB-EC"/>
</dbReference>
<evidence type="ECO:0000256" key="1">
    <source>
        <dbReference type="ARBA" id="ARBA00000553"/>
    </source>
</evidence>
<dbReference type="GO" id="GO:0016787">
    <property type="term" value="F:hydrolase activity"/>
    <property type="evidence" value="ECO:0007669"/>
    <property type="project" value="UniProtKB-KW"/>
</dbReference>
<dbReference type="SUPFAM" id="SSF64438">
    <property type="entry name" value="CNF1/YfiH-like putative cysteine hydrolases"/>
    <property type="match status" value="1"/>
</dbReference>
<dbReference type="PANTHER" id="PTHR30616">
    <property type="entry name" value="UNCHARACTERIZED PROTEIN YFIH"/>
    <property type="match status" value="1"/>
</dbReference>
<dbReference type="InterPro" id="IPR003730">
    <property type="entry name" value="Cu_polyphenol_OxRdtase"/>
</dbReference>
<evidence type="ECO:0000256" key="5">
    <source>
        <dbReference type="ARBA" id="ARBA00022801"/>
    </source>
</evidence>
<dbReference type="Proteomes" id="UP000777265">
    <property type="component" value="Unassembled WGS sequence"/>
</dbReference>
<dbReference type="STRING" id="909663.GCA_000512235_01686"/>
<evidence type="ECO:0000256" key="9">
    <source>
        <dbReference type="ARBA" id="ARBA00049893"/>
    </source>
</evidence>
<reference evidence="11" key="2">
    <citation type="submission" date="2020-01" db="EMBL/GenBank/DDBJ databases">
        <authorList>
            <person name="Campanaro S."/>
        </authorList>
    </citation>
    <scope>NUCLEOTIDE SEQUENCE</scope>
    <source>
        <strain evidence="11">AS06rmzACSIP_7</strain>
    </source>
</reference>
<evidence type="ECO:0000256" key="7">
    <source>
        <dbReference type="ARBA" id="ARBA00047989"/>
    </source>
</evidence>
<name>A0A351U233_9BACT</name>
<evidence type="ECO:0000256" key="6">
    <source>
        <dbReference type="ARBA" id="ARBA00022833"/>
    </source>
</evidence>
<comment type="caution">
    <text evidence="11">The sequence shown here is derived from an EMBL/GenBank/DDBJ whole genome shotgun (WGS) entry which is preliminary data.</text>
</comment>
<dbReference type="InterPro" id="IPR011324">
    <property type="entry name" value="Cytotoxic_necrot_fac-like_cat"/>
</dbReference>
<dbReference type="PANTHER" id="PTHR30616:SF2">
    <property type="entry name" value="PURINE NUCLEOSIDE PHOSPHORYLASE LACC1"/>
    <property type="match status" value="1"/>
</dbReference>
<evidence type="ECO:0000256" key="2">
    <source>
        <dbReference type="ARBA" id="ARBA00007353"/>
    </source>
</evidence>
<keyword evidence="6" id="KW-0862">Zinc</keyword>
<reference evidence="11" key="1">
    <citation type="journal article" date="2020" name="Biotechnol. Biofuels">
        <title>New insights from the biogas microbiome by comprehensive genome-resolved metagenomics of nearly 1600 species originating from multiple anaerobic digesters.</title>
        <authorList>
            <person name="Campanaro S."/>
            <person name="Treu L."/>
            <person name="Rodriguez-R L.M."/>
            <person name="Kovalovszki A."/>
            <person name="Ziels R.M."/>
            <person name="Maus I."/>
            <person name="Zhu X."/>
            <person name="Kougias P.G."/>
            <person name="Basile A."/>
            <person name="Luo G."/>
            <person name="Schluter A."/>
            <person name="Konstantinidis K.T."/>
            <person name="Angelidaki I."/>
        </authorList>
    </citation>
    <scope>NUCLEOTIDE SEQUENCE</scope>
    <source>
        <strain evidence="11">AS06rmzACSIP_7</strain>
    </source>
</reference>
<comment type="catalytic activity">
    <reaction evidence="8">
        <text>adenosine + phosphate = alpha-D-ribose 1-phosphate + adenine</text>
        <dbReference type="Rhea" id="RHEA:27642"/>
        <dbReference type="ChEBI" id="CHEBI:16335"/>
        <dbReference type="ChEBI" id="CHEBI:16708"/>
        <dbReference type="ChEBI" id="CHEBI:43474"/>
        <dbReference type="ChEBI" id="CHEBI:57720"/>
        <dbReference type="EC" id="2.4.2.1"/>
    </reaction>
    <physiologicalReaction direction="left-to-right" evidence="8">
        <dbReference type="Rhea" id="RHEA:27643"/>
    </physiologicalReaction>
</comment>
<keyword evidence="4" id="KW-0479">Metal-binding</keyword>